<evidence type="ECO:0000256" key="2">
    <source>
        <dbReference type="ARBA" id="ARBA00022727"/>
    </source>
</evidence>
<dbReference type="EMBL" id="MHMG01000008">
    <property type="protein sequence ID" value="OGZ23745.1"/>
    <property type="molecule type" value="Genomic_DNA"/>
</dbReference>
<dbReference type="UniPathway" id="UPA00588">
    <property type="reaction ID" value="UER00649"/>
</dbReference>
<dbReference type="GO" id="GO:0005737">
    <property type="term" value="C:cytoplasm"/>
    <property type="evidence" value="ECO:0007669"/>
    <property type="project" value="UniProtKB-SubCell"/>
</dbReference>
<feature type="region of interest" description="NMP" evidence="5">
    <location>
        <begin position="38"/>
        <end position="67"/>
    </location>
</feature>
<evidence type="ECO:0000313" key="9">
    <source>
        <dbReference type="Proteomes" id="UP000176406"/>
    </source>
</evidence>
<dbReference type="Pfam" id="PF00406">
    <property type="entry name" value="ADK"/>
    <property type="match status" value="1"/>
</dbReference>
<feature type="binding site" evidence="5">
    <location>
        <begin position="65"/>
        <end position="67"/>
    </location>
    <ligand>
        <name>AMP</name>
        <dbReference type="ChEBI" id="CHEBI:456215"/>
    </ligand>
</feature>
<dbReference type="HAMAP" id="MF_00235">
    <property type="entry name" value="Adenylate_kinase_Adk"/>
    <property type="match status" value="1"/>
</dbReference>
<comment type="domain">
    <text evidence="5">Consists of three domains, a large central CORE domain and two small peripheral domains, NMPbind and LID, which undergo movements during catalysis. The LID domain closes over the site of phosphoryl transfer upon ATP binding. Assembling and dissambling the active center during each catalytic cycle provides an effective means to prevent ATP hydrolysis.</text>
</comment>
<evidence type="ECO:0000256" key="6">
    <source>
        <dbReference type="RuleBase" id="RU003330"/>
    </source>
</evidence>
<comment type="subunit">
    <text evidence="5 7">Monomer.</text>
</comment>
<evidence type="ECO:0000256" key="5">
    <source>
        <dbReference type="HAMAP-Rule" id="MF_00235"/>
    </source>
</evidence>
<dbReference type="Proteomes" id="UP000176406">
    <property type="component" value="Unassembled WGS sequence"/>
</dbReference>
<dbReference type="GO" id="GO:0004017">
    <property type="term" value="F:AMP kinase activity"/>
    <property type="evidence" value="ECO:0007669"/>
    <property type="project" value="UniProtKB-UniRule"/>
</dbReference>
<dbReference type="InterPro" id="IPR000850">
    <property type="entry name" value="Adenylat/UMP-CMP_kin"/>
</dbReference>
<dbReference type="GO" id="GO:0005524">
    <property type="term" value="F:ATP binding"/>
    <property type="evidence" value="ECO:0007669"/>
    <property type="project" value="UniProtKB-UniRule"/>
</dbReference>
<dbReference type="PANTHER" id="PTHR23359">
    <property type="entry name" value="NUCLEOTIDE KINASE"/>
    <property type="match status" value="1"/>
</dbReference>
<dbReference type="GO" id="GO:0044209">
    <property type="term" value="P:AMP salvage"/>
    <property type="evidence" value="ECO:0007669"/>
    <property type="project" value="UniProtKB-UniRule"/>
</dbReference>
<keyword evidence="3 5" id="KW-0547">Nucleotide-binding</keyword>
<keyword evidence="1 5" id="KW-0808">Transferase</keyword>
<feature type="binding site" evidence="5">
    <location>
        <begin position="16"/>
        <end position="21"/>
    </location>
    <ligand>
        <name>ATP</name>
        <dbReference type="ChEBI" id="CHEBI:30616"/>
    </ligand>
</feature>
<keyword evidence="5 7" id="KW-0067">ATP-binding</keyword>
<feature type="binding site" evidence="5">
    <location>
        <position position="210"/>
    </location>
    <ligand>
        <name>ATP</name>
        <dbReference type="ChEBI" id="CHEBI:30616"/>
    </ligand>
</feature>
<feature type="binding site" evidence="5">
    <location>
        <position position="137"/>
    </location>
    <ligand>
        <name>ATP</name>
        <dbReference type="ChEBI" id="CHEBI:30616"/>
    </ligand>
</feature>
<dbReference type="SUPFAM" id="SSF52540">
    <property type="entry name" value="P-loop containing nucleoside triphosphate hydrolases"/>
    <property type="match status" value="1"/>
</dbReference>
<feature type="binding site" evidence="5">
    <location>
        <position position="171"/>
    </location>
    <ligand>
        <name>AMP</name>
        <dbReference type="ChEBI" id="CHEBI:456215"/>
    </ligand>
</feature>
<comment type="catalytic activity">
    <reaction evidence="5 7">
        <text>AMP + ATP = 2 ADP</text>
        <dbReference type="Rhea" id="RHEA:12973"/>
        <dbReference type="ChEBI" id="CHEBI:30616"/>
        <dbReference type="ChEBI" id="CHEBI:456215"/>
        <dbReference type="ChEBI" id="CHEBI:456216"/>
        <dbReference type="EC" id="2.7.4.3"/>
    </reaction>
</comment>
<keyword evidence="2 5" id="KW-0545">Nucleotide biosynthesis</keyword>
<comment type="caution">
    <text evidence="5">Lacks conserved residue(s) required for the propagation of feature annotation.</text>
</comment>
<dbReference type="Gene3D" id="3.40.50.300">
    <property type="entry name" value="P-loop containing nucleotide triphosphate hydrolases"/>
    <property type="match status" value="1"/>
</dbReference>
<keyword evidence="4 5" id="KW-0418">Kinase</keyword>
<organism evidence="8 9">
    <name type="scientific">Candidatus Nealsonbacteria bacterium RIFCSPLOWO2_01_FULL_41_9</name>
    <dbReference type="NCBI Taxonomy" id="1801671"/>
    <lineage>
        <taxon>Bacteria</taxon>
        <taxon>Candidatus Nealsoniibacteriota</taxon>
    </lineage>
</organism>
<comment type="function">
    <text evidence="5">Catalyzes the reversible transfer of the terminal phosphate group between ATP and AMP. Plays an important role in cellular energy homeostasis and in adenine nucleotide metabolism.</text>
</comment>
<comment type="similarity">
    <text evidence="5 6">Belongs to the adenylate kinase family.</text>
</comment>
<keyword evidence="5" id="KW-0963">Cytoplasm</keyword>
<evidence type="ECO:0000256" key="4">
    <source>
        <dbReference type="ARBA" id="ARBA00022777"/>
    </source>
</evidence>
<dbReference type="CDD" id="cd01428">
    <property type="entry name" value="ADK"/>
    <property type="match status" value="1"/>
</dbReference>
<dbReference type="EC" id="2.7.4.3" evidence="5 7"/>
<protein>
    <recommendedName>
        <fullName evidence="5 7">Adenylate kinase</fullName>
        <shortName evidence="5">AK</shortName>
        <ecNumber evidence="5 7">2.7.4.3</ecNumber>
    </recommendedName>
    <alternativeName>
        <fullName evidence="5">ATP-AMP transphosphorylase</fullName>
    </alternativeName>
    <alternativeName>
        <fullName evidence="5">ATP:AMP phosphotransferase</fullName>
    </alternativeName>
    <alternativeName>
        <fullName evidence="5">Adenylate monophosphate kinase</fullName>
    </alternativeName>
</protein>
<comment type="caution">
    <text evidence="8">The sequence shown here is derived from an EMBL/GenBank/DDBJ whole genome shotgun (WGS) entry which is preliminary data.</text>
</comment>
<evidence type="ECO:0000313" key="8">
    <source>
        <dbReference type="EMBL" id="OGZ23745.1"/>
    </source>
</evidence>
<dbReference type="PRINTS" id="PR00094">
    <property type="entry name" value="ADENYLTKNASE"/>
</dbReference>
<comment type="pathway">
    <text evidence="5">Purine metabolism; AMP biosynthesis via salvage pathway; AMP from ADP: step 1/1.</text>
</comment>
<evidence type="ECO:0000256" key="7">
    <source>
        <dbReference type="RuleBase" id="RU003331"/>
    </source>
</evidence>
<feature type="binding site" evidence="5">
    <location>
        <position position="182"/>
    </location>
    <ligand>
        <name>AMP</name>
        <dbReference type="ChEBI" id="CHEBI:456215"/>
    </ligand>
</feature>
<evidence type="ECO:0000256" key="1">
    <source>
        <dbReference type="ARBA" id="ARBA00022679"/>
    </source>
</evidence>
<evidence type="ECO:0000256" key="3">
    <source>
        <dbReference type="ARBA" id="ARBA00022741"/>
    </source>
</evidence>
<proteinExistence type="inferred from homology"/>
<gene>
    <name evidence="5" type="primary">adk</name>
    <name evidence="8" type="ORF">A3A08_00415</name>
</gene>
<dbReference type="AlphaFoldDB" id="A0A1G2ED60"/>
<sequence>MTPSRPSAIILLGRPGSGKGTQAELVAKKFGFFHFEMSDLLQKIFKEKPNDPEVKKAKKAFDTGKLVAPDFIIRLNIKTIKKLRKQNKGIVFDGSFRLIPEAKEVLPVLIKEYGKENIKILNIKVSNKESIWRNTRRKICQKCDNPVPYTSQTKDLKICPRKGCGGKLITRQDDNVDIIKKRLKIFAKQTEPVIDYFKKQKLLTEIDGEQLIENVFKDILKALK</sequence>
<comment type="subcellular location">
    <subcellularLocation>
        <location evidence="5 7">Cytoplasm</location>
    </subcellularLocation>
</comment>
<dbReference type="InterPro" id="IPR027417">
    <property type="entry name" value="P-loop_NTPase"/>
</dbReference>
<reference evidence="8 9" key="1">
    <citation type="journal article" date="2016" name="Nat. Commun.">
        <title>Thousands of microbial genomes shed light on interconnected biogeochemical processes in an aquifer system.</title>
        <authorList>
            <person name="Anantharaman K."/>
            <person name="Brown C.T."/>
            <person name="Hug L.A."/>
            <person name="Sharon I."/>
            <person name="Castelle C.J."/>
            <person name="Probst A.J."/>
            <person name="Thomas B.C."/>
            <person name="Singh A."/>
            <person name="Wilkins M.J."/>
            <person name="Karaoz U."/>
            <person name="Brodie E.L."/>
            <person name="Williams K.H."/>
            <person name="Hubbard S.S."/>
            <person name="Banfield J.F."/>
        </authorList>
    </citation>
    <scope>NUCLEOTIDE SEQUENCE [LARGE SCALE GENOMIC DNA]</scope>
</reference>
<name>A0A1G2ED60_9BACT</name>
<accession>A0A1G2ED60</accession>